<dbReference type="GO" id="GO:0016887">
    <property type="term" value="F:ATP hydrolysis activity"/>
    <property type="evidence" value="ECO:0007669"/>
    <property type="project" value="InterPro"/>
</dbReference>
<dbReference type="GO" id="GO:0004842">
    <property type="term" value="F:ubiquitin-protein transferase activity"/>
    <property type="evidence" value="ECO:0007669"/>
    <property type="project" value="InterPro"/>
</dbReference>
<dbReference type="PANTHER" id="PTHR22605">
    <property type="entry name" value="RZ-TYPE DOMAIN-CONTAINING PROTEIN"/>
    <property type="match status" value="1"/>
</dbReference>
<accession>A0A820S976</accession>
<evidence type="ECO:0000313" key="1">
    <source>
        <dbReference type="EMBL" id="CAF4449540.1"/>
    </source>
</evidence>
<proteinExistence type="predicted"/>
<reference evidence="1" key="1">
    <citation type="submission" date="2021-02" db="EMBL/GenBank/DDBJ databases">
        <authorList>
            <person name="Nowell W R."/>
        </authorList>
    </citation>
    <scope>NUCLEOTIDE SEQUENCE</scope>
</reference>
<dbReference type="Proteomes" id="UP000663868">
    <property type="component" value="Unassembled WGS sequence"/>
</dbReference>
<sequence length="127" mass="14622">MQLDPIRRRLYGRYKLIIDESEDENAVRLLFQLGILDSNPNQTTIFRMSDFPSDIDNELRNVEILSNIKLCMETGKTILMVNTGRIHGSLYDVFNQNFSIMATDESRKIFSKVAIGPKTIDVVLHED</sequence>
<dbReference type="InterPro" id="IPR031248">
    <property type="entry name" value="RNF213"/>
</dbReference>
<feature type="non-terminal residue" evidence="1">
    <location>
        <position position="127"/>
    </location>
</feature>
<organism evidence="1 2">
    <name type="scientific">Adineta steineri</name>
    <dbReference type="NCBI Taxonomy" id="433720"/>
    <lineage>
        <taxon>Eukaryota</taxon>
        <taxon>Metazoa</taxon>
        <taxon>Spiralia</taxon>
        <taxon>Gnathifera</taxon>
        <taxon>Rotifera</taxon>
        <taxon>Eurotatoria</taxon>
        <taxon>Bdelloidea</taxon>
        <taxon>Adinetida</taxon>
        <taxon>Adinetidae</taxon>
        <taxon>Adineta</taxon>
    </lineage>
</organism>
<protein>
    <submittedName>
        <fullName evidence="1">Uncharacterized protein</fullName>
    </submittedName>
</protein>
<dbReference type="PANTHER" id="PTHR22605:SF1">
    <property type="entry name" value="RZ-TYPE DOMAIN-CONTAINING PROTEIN"/>
    <property type="match status" value="1"/>
</dbReference>
<evidence type="ECO:0000313" key="2">
    <source>
        <dbReference type="Proteomes" id="UP000663868"/>
    </source>
</evidence>
<comment type="caution">
    <text evidence="1">The sequence shown here is derived from an EMBL/GenBank/DDBJ whole genome shotgun (WGS) entry which is preliminary data.</text>
</comment>
<dbReference type="EMBL" id="CAJOBB010031290">
    <property type="protein sequence ID" value="CAF4449540.1"/>
    <property type="molecule type" value="Genomic_DNA"/>
</dbReference>
<gene>
    <name evidence="1" type="ORF">KXQ929_LOCUS53869</name>
</gene>
<dbReference type="AlphaFoldDB" id="A0A820S976"/>
<name>A0A820S976_9BILA</name>